<proteinExistence type="predicted"/>
<organism evidence="2 3">
    <name type="scientific">Paenibacillus ginsengarvi</name>
    <dbReference type="NCBI Taxonomy" id="400777"/>
    <lineage>
        <taxon>Bacteria</taxon>
        <taxon>Bacillati</taxon>
        <taxon>Bacillota</taxon>
        <taxon>Bacilli</taxon>
        <taxon>Bacillales</taxon>
        <taxon>Paenibacillaceae</taxon>
        <taxon>Paenibacillus</taxon>
    </lineage>
</organism>
<keyword evidence="3" id="KW-1185">Reference proteome</keyword>
<sequence length="177" mass="19404">MEYLRDYAMYAAVFGLFSMSWFGWAQEKPRESWRLYLGIASGLALLVCLTGVYLSITNWSAPSALNDDRAFRAYLIAFYTEIVLAGGGSYLLYRAKKKDFTAPWITFIVGLHFISLKSVFEDSGLYVLAALMVAVAAVSVYVARRLGVAPSAITGIGSGASLFVFALLGLLRFFTAS</sequence>
<evidence type="ECO:0000256" key="1">
    <source>
        <dbReference type="SAM" id="Phobius"/>
    </source>
</evidence>
<accession>A0A3B0CT22</accession>
<feature type="transmembrane region" description="Helical" evidence="1">
    <location>
        <begin position="36"/>
        <end position="56"/>
    </location>
</feature>
<name>A0A3B0CT22_9BACL</name>
<keyword evidence="1" id="KW-1133">Transmembrane helix</keyword>
<gene>
    <name evidence="2" type="ORF">D7M11_06350</name>
</gene>
<protein>
    <submittedName>
        <fullName evidence="2">Uncharacterized protein</fullName>
    </submittedName>
</protein>
<dbReference type="EMBL" id="RBAH01000003">
    <property type="protein sequence ID" value="RKN85946.1"/>
    <property type="molecule type" value="Genomic_DNA"/>
</dbReference>
<feature type="transmembrane region" description="Helical" evidence="1">
    <location>
        <begin position="125"/>
        <end position="143"/>
    </location>
</feature>
<feature type="transmembrane region" description="Helical" evidence="1">
    <location>
        <begin position="155"/>
        <end position="174"/>
    </location>
</feature>
<dbReference type="Proteomes" id="UP000282311">
    <property type="component" value="Unassembled WGS sequence"/>
</dbReference>
<keyword evidence="1" id="KW-0472">Membrane</keyword>
<keyword evidence="1" id="KW-0812">Transmembrane</keyword>
<feature type="transmembrane region" description="Helical" evidence="1">
    <location>
        <begin position="7"/>
        <end position="24"/>
    </location>
</feature>
<reference evidence="2 3" key="1">
    <citation type="journal article" date="2007" name="Int. J. Syst. Evol. Microbiol.">
        <title>Paenibacillus ginsengarvi sp. nov., isolated from soil from ginseng cultivation.</title>
        <authorList>
            <person name="Yoon M.H."/>
            <person name="Ten L.N."/>
            <person name="Im W.T."/>
        </authorList>
    </citation>
    <scope>NUCLEOTIDE SEQUENCE [LARGE SCALE GENOMIC DNA]</scope>
    <source>
        <strain evidence="2 3">KCTC 13059</strain>
    </source>
</reference>
<evidence type="ECO:0000313" key="3">
    <source>
        <dbReference type="Proteomes" id="UP000282311"/>
    </source>
</evidence>
<feature type="transmembrane region" description="Helical" evidence="1">
    <location>
        <begin position="76"/>
        <end position="93"/>
    </location>
</feature>
<comment type="caution">
    <text evidence="2">The sequence shown here is derived from an EMBL/GenBank/DDBJ whole genome shotgun (WGS) entry which is preliminary data.</text>
</comment>
<dbReference type="OrthoDB" id="3697173at2"/>
<dbReference type="AlphaFoldDB" id="A0A3B0CT22"/>
<feature type="transmembrane region" description="Helical" evidence="1">
    <location>
        <begin position="100"/>
        <end position="119"/>
    </location>
</feature>
<evidence type="ECO:0000313" key="2">
    <source>
        <dbReference type="EMBL" id="RKN85946.1"/>
    </source>
</evidence>
<dbReference type="RefSeq" id="WP_120746313.1">
    <property type="nucleotide sequence ID" value="NZ_RBAH01000003.1"/>
</dbReference>